<dbReference type="Proteomes" id="UP000193964">
    <property type="component" value="Unassembled WGS sequence"/>
</dbReference>
<reference evidence="1 2" key="1">
    <citation type="submission" date="2016-01" db="EMBL/GenBank/DDBJ databases">
        <title>The new phylogeny of the genus Mycobacterium.</title>
        <authorList>
            <person name="Tarcisio F."/>
            <person name="Conor M."/>
            <person name="Antonella G."/>
            <person name="Elisabetta G."/>
            <person name="Giulia F.S."/>
            <person name="Sara T."/>
            <person name="Anna F."/>
            <person name="Clotilde B."/>
            <person name="Roberto B."/>
            <person name="Veronica D.S."/>
            <person name="Fabio R."/>
            <person name="Monica P."/>
            <person name="Olivier J."/>
            <person name="Enrico T."/>
            <person name="Nicola S."/>
        </authorList>
    </citation>
    <scope>NUCLEOTIDE SEQUENCE [LARGE SCALE GENOMIC DNA]</scope>
    <source>
        <strain evidence="1 2">ATCC 700010</strain>
    </source>
</reference>
<evidence type="ECO:0000313" key="2">
    <source>
        <dbReference type="Proteomes" id="UP000193964"/>
    </source>
</evidence>
<comment type="caution">
    <text evidence="1">The sequence shown here is derived from an EMBL/GenBank/DDBJ whole genome shotgun (WGS) entry which is preliminary data.</text>
</comment>
<dbReference type="AlphaFoldDB" id="A0A1X2FJ41"/>
<organism evidence="1 2">
    <name type="scientific">Mycolicibacterium wolinskyi</name>
    <dbReference type="NCBI Taxonomy" id="59750"/>
    <lineage>
        <taxon>Bacteria</taxon>
        <taxon>Bacillati</taxon>
        <taxon>Actinomycetota</taxon>
        <taxon>Actinomycetes</taxon>
        <taxon>Mycobacteriales</taxon>
        <taxon>Mycobacteriaceae</taxon>
        <taxon>Mycolicibacterium</taxon>
    </lineage>
</organism>
<proteinExistence type="predicted"/>
<protein>
    <submittedName>
        <fullName evidence="1">Uncharacterized protein</fullName>
    </submittedName>
</protein>
<accession>A0A1X2FJ41</accession>
<gene>
    <name evidence="1" type="ORF">AWC31_14155</name>
</gene>
<evidence type="ECO:0000313" key="1">
    <source>
        <dbReference type="EMBL" id="ORX18442.1"/>
    </source>
</evidence>
<dbReference type="EMBL" id="LQQA01000005">
    <property type="protein sequence ID" value="ORX18442.1"/>
    <property type="molecule type" value="Genomic_DNA"/>
</dbReference>
<sequence length="217" mass="23706">MGTESTPAEVLATWPAVKAERHITHLTSLVSARAELPRLRSQWVSAMRLLAQTGADVSAIPALPPMATPEQIEESIQLLATQLDIARGGDGTIGVYAAQREIARAGKALRDRGANVDAGFYVYEGQLIRVIQPPEGDLYATFRDPTSDYSWQYLKVSMYRVYLEASVATLGDLADWGRQTGICFVCGHRLTHGRARAAGITQACLADLRARAENDHR</sequence>
<name>A0A1X2FJ41_9MYCO</name>